<reference evidence="2 3" key="1">
    <citation type="submission" date="2020-04" db="EMBL/GenBank/DDBJ databases">
        <title>Ramlibacter sp. G-1-2-2 isolated from soil.</title>
        <authorList>
            <person name="Dahal R.H."/>
        </authorList>
    </citation>
    <scope>NUCLEOTIDE SEQUENCE [LARGE SCALE GENOMIC DNA]</scope>
    <source>
        <strain evidence="2 3">G-1-2-2</strain>
    </source>
</reference>
<dbReference type="PANTHER" id="PTHR43677">
    <property type="entry name" value="SHORT-CHAIN DEHYDROGENASE/REDUCTASE"/>
    <property type="match status" value="1"/>
</dbReference>
<dbReference type="RefSeq" id="WP_169417546.1">
    <property type="nucleotide sequence ID" value="NZ_JABBFX010000001.1"/>
</dbReference>
<keyword evidence="3" id="KW-1185">Reference proteome</keyword>
<dbReference type="EMBL" id="JABBFX010000001">
    <property type="protein sequence ID" value="NML43332.1"/>
    <property type="molecule type" value="Genomic_DNA"/>
</dbReference>
<evidence type="ECO:0000313" key="2">
    <source>
        <dbReference type="EMBL" id="NML43332.1"/>
    </source>
</evidence>
<dbReference type="GO" id="GO:0016491">
    <property type="term" value="F:oxidoreductase activity"/>
    <property type="evidence" value="ECO:0007669"/>
    <property type="project" value="InterPro"/>
</dbReference>
<proteinExistence type="predicted"/>
<comment type="caution">
    <text evidence="2">The sequence shown here is derived from an EMBL/GenBank/DDBJ whole genome shotgun (WGS) entry which is preliminary data.</text>
</comment>
<dbReference type="SUPFAM" id="SSF50129">
    <property type="entry name" value="GroES-like"/>
    <property type="match status" value="1"/>
</dbReference>
<dbReference type="Gene3D" id="3.90.180.10">
    <property type="entry name" value="Medium-chain alcohol dehydrogenases, catalytic domain"/>
    <property type="match status" value="1"/>
</dbReference>
<dbReference type="Gene3D" id="3.40.50.720">
    <property type="entry name" value="NAD(P)-binding Rossmann-like Domain"/>
    <property type="match status" value="1"/>
</dbReference>
<dbReference type="Proteomes" id="UP000541185">
    <property type="component" value="Unassembled WGS sequence"/>
</dbReference>
<name>A0A848H127_9BURK</name>
<evidence type="ECO:0000259" key="1">
    <source>
        <dbReference type="SMART" id="SM00829"/>
    </source>
</evidence>
<accession>A0A848H127</accession>
<dbReference type="SUPFAM" id="SSF51735">
    <property type="entry name" value="NAD(P)-binding Rossmann-fold domains"/>
    <property type="match status" value="1"/>
</dbReference>
<dbReference type="PANTHER" id="PTHR43677:SF4">
    <property type="entry name" value="QUINONE OXIDOREDUCTASE-LIKE PROTEIN 2"/>
    <property type="match status" value="1"/>
</dbReference>
<dbReference type="Pfam" id="PF00107">
    <property type="entry name" value="ADH_zinc_N"/>
    <property type="match status" value="1"/>
</dbReference>
<dbReference type="InterPro" id="IPR020843">
    <property type="entry name" value="ER"/>
</dbReference>
<protein>
    <submittedName>
        <fullName evidence="2">NADPH:quinone oxidoreductase family protein</fullName>
    </submittedName>
</protein>
<dbReference type="CDD" id="cd08241">
    <property type="entry name" value="QOR1"/>
    <property type="match status" value="1"/>
</dbReference>
<dbReference type="InterPro" id="IPR036291">
    <property type="entry name" value="NAD(P)-bd_dom_sf"/>
</dbReference>
<dbReference type="AlphaFoldDB" id="A0A848H127"/>
<dbReference type="InterPro" id="IPR051397">
    <property type="entry name" value="Zn-ADH-like_protein"/>
</dbReference>
<organism evidence="2 3">
    <name type="scientific">Ramlibacter agri</name>
    <dbReference type="NCBI Taxonomy" id="2728837"/>
    <lineage>
        <taxon>Bacteria</taxon>
        <taxon>Pseudomonadati</taxon>
        <taxon>Pseudomonadota</taxon>
        <taxon>Betaproteobacteria</taxon>
        <taxon>Burkholderiales</taxon>
        <taxon>Comamonadaceae</taxon>
        <taxon>Ramlibacter</taxon>
    </lineage>
</organism>
<dbReference type="SMART" id="SM00829">
    <property type="entry name" value="PKS_ER"/>
    <property type="match status" value="1"/>
</dbReference>
<evidence type="ECO:0000313" key="3">
    <source>
        <dbReference type="Proteomes" id="UP000541185"/>
    </source>
</evidence>
<dbReference type="Pfam" id="PF08240">
    <property type="entry name" value="ADH_N"/>
    <property type="match status" value="1"/>
</dbReference>
<gene>
    <name evidence="2" type="ORF">HHL11_06185</name>
</gene>
<dbReference type="InterPro" id="IPR013149">
    <property type="entry name" value="ADH-like_C"/>
</dbReference>
<dbReference type="InterPro" id="IPR011032">
    <property type="entry name" value="GroES-like_sf"/>
</dbReference>
<sequence length="341" mass="36246">MKALLCRQFGHYRDLDFCDVDPPALQPGHVRIAVHYATAGYGQTVVIAGKYQRKPPLPFVPGTEASGVVLEAAPDVTAFKPGDRVAASLDWGAYGEQAVATAATTWHVPDAIPLEVAATVPLTYGTAYAALHWRARLQPGETVLVYGAAGGVGLPAVEIARLAGARVIAVAGSAERAQVAREHGAHEVVVHRAGEGEAPLSAKVLAATGGRKVDVVFDPVGGSFFDEALRCIRPEGRIVLIGFASNEVPRIPGNILLVKNAEVIGFWFGLYLGWGQVDERAQYQERLRQLMDKLFAHVAAGDLKPTSSVIYPLPRLADAFDEVLARRAVGRALVQVAGALP</sequence>
<dbReference type="InterPro" id="IPR013154">
    <property type="entry name" value="ADH-like_N"/>
</dbReference>
<feature type="domain" description="Enoyl reductase (ER)" evidence="1">
    <location>
        <begin position="10"/>
        <end position="334"/>
    </location>
</feature>